<dbReference type="RefSeq" id="XP_040669675.1">
    <property type="nucleotide sequence ID" value="XM_040816338.1"/>
</dbReference>
<dbReference type="GeneID" id="63731849"/>
<accession>A0A1L9PQY2</accession>
<dbReference type="OrthoDB" id="64915at2759"/>
<reference evidence="3" key="1">
    <citation type="journal article" date="2017" name="Genome Biol.">
        <title>Comparative genomics reveals high biological diversity and specific adaptations in the industrially and medically important fungal genus Aspergillus.</title>
        <authorList>
            <person name="de Vries R.P."/>
            <person name="Riley R."/>
            <person name="Wiebenga A."/>
            <person name="Aguilar-Osorio G."/>
            <person name="Amillis S."/>
            <person name="Uchima C.A."/>
            <person name="Anderluh G."/>
            <person name="Asadollahi M."/>
            <person name="Askin M."/>
            <person name="Barry K."/>
            <person name="Battaglia E."/>
            <person name="Bayram O."/>
            <person name="Benocci T."/>
            <person name="Braus-Stromeyer S.A."/>
            <person name="Caldana C."/>
            <person name="Canovas D."/>
            <person name="Cerqueira G.C."/>
            <person name="Chen F."/>
            <person name="Chen W."/>
            <person name="Choi C."/>
            <person name="Clum A."/>
            <person name="Dos Santos R.A."/>
            <person name="Damasio A.R."/>
            <person name="Diallinas G."/>
            <person name="Emri T."/>
            <person name="Fekete E."/>
            <person name="Flipphi M."/>
            <person name="Freyberg S."/>
            <person name="Gallo A."/>
            <person name="Gournas C."/>
            <person name="Habgood R."/>
            <person name="Hainaut M."/>
            <person name="Harispe M.L."/>
            <person name="Henrissat B."/>
            <person name="Hilden K.S."/>
            <person name="Hope R."/>
            <person name="Hossain A."/>
            <person name="Karabika E."/>
            <person name="Karaffa L."/>
            <person name="Karanyi Z."/>
            <person name="Krasevec N."/>
            <person name="Kuo A."/>
            <person name="Kusch H."/>
            <person name="LaButti K."/>
            <person name="Lagendijk E.L."/>
            <person name="Lapidus A."/>
            <person name="Levasseur A."/>
            <person name="Lindquist E."/>
            <person name="Lipzen A."/>
            <person name="Logrieco A.F."/>
            <person name="MacCabe A."/>
            <person name="Maekelae M.R."/>
            <person name="Malavazi I."/>
            <person name="Melin P."/>
            <person name="Meyer V."/>
            <person name="Mielnichuk N."/>
            <person name="Miskei M."/>
            <person name="Molnar A.P."/>
            <person name="Mule G."/>
            <person name="Ngan C.Y."/>
            <person name="Orejas M."/>
            <person name="Orosz E."/>
            <person name="Ouedraogo J.P."/>
            <person name="Overkamp K.M."/>
            <person name="Park H.-S."/>
            <person name="Perrone G."/>
            <person name="Piumi F."/>
            <person name="Punt P.J."/>
            <person name="Ram A.F."/>
            <person name="Ramon A."/>
            <person name="Rauscher S."/>
            <person name="Record E."/>
            <person name="Riano-Pachon D.M."/>
            <person name="Robert V."/>
            <person name="Roehrig J."/>
            <person name="Ruller R."/>
            <person name="Salamov A."/>
            <person name="Salih N.S."/>
            <person name="Samson R.A."/>
            <person name="Sandor E."/>
            <person name="Sanguinetti M."/>
            <person name="Schuetze T."/>
            <person name="Sepcic K."/>
            <person name="Shelest E."/>
            <person name="Sherlock G."/>
            <person name="Sophianopoulou V."/>
            <person name="Squina F.M."/>
            <person name="Sun H."/>
            <person name="Susca A."/>
            <person name="Todd R.B."/>
            <person name="Tsang A."/>
            <person name="Unkles S.E."/>
            <person name="van de Wiele N."/>
            <person name="van Rossen-Uffink D."/>
            <person name="Oliveira J.V."/>
            <person name="Vesth T.C."/>
            <person name="Visser J."/>
            <person name="Yu J.-H."/>
            <person name="Zhou M."/>
            <person name="Andersen M.R."/>
            <person name="Archer D.B."/>
            <person name="Baker S.E."/>
            <person name="Benoit I."/>
            <person name="Brakhage A.A."/>
            <person name="Braus G.H."/>
            <person name="Fischer R."/>
            <person name="Frisvad J.C."/>
            <person name="Goldman G.H."/>
            <person name="Houbraken J."/>
            <person name="Oakley B."/>
            <person name="Pocsi I."/>
            <person name="Scazzocchio C."/>
            <person name="Seiboth B."/>
            <person name="vanKuyk P.A."/>
            <person name="Wortman J."/>
            <person name="Dyer P.S."/>
            <person name="Grigoriev I.V."/>
        </authorList>
    </citation>
    <scope>NUCLEOTIDE SEQUENCE [LARGE SCALE GENOMIC DNA]</scope>
    <source>
        <strain evidence="3">CBS 583.65</strain>
    </source>
</reference>
<organism evidence="2 3">
    <name type="scientific">Aspergillus versicolor CBS 583.65</name>
    <dbReference type="NCBI Taxonomy" id="1036611"/>
    <lineage>
        <taxon>Eukaryota</taxon>
        <taxon>Fungi</taxon>
        <taxon>Dikarya</taxon>
        <taxon>Ascomycota</taxon>
        <taxon>Pezizomycotina</taxon>
        <taxon>Eurotiomycetes</taxon>
        <taxon>Eurotiomycetidae</taxon>
        <taxon>Eurotiales</taxon>
        <taxon>Aspergillaceae</taxon>
        <taxon>Aspergillus</taxon>
        <taxon>Aspergillus subgen. Nidulantes</taxon>
    </lineage>
</organism>
<evidence type="ECO:0000313" key="2">
    <source>
        <dbReference type="EMBL" id="OJJ03913.1"/>
    </source>
</evidence>
<feature type="domain" description="Gfo/Idh/MocA-like oxidoreductase N-terminal" evidence="1">
    <location>
        <begin position="23"/>
        <end position="118"/>
    </location>
</feature>
<gene>
    <name evidence="2" type="ORF">ASPVEDRAFT_763212</name>
</gene>
<evidence type="ECO:0000259" key="1">
    <source>
        <dbReference type="Pfam" id="PF01408"/>
    </source>
</evidence>
<evidence type="ECO:0000313" key="3">
    <source>
        <dbReference type="Proteomes" id="UP000184073"/>
    </source>
</evidence>
<dbReference type="EMBL" id="KV878131">
    <property type="protein sequence ID" value="OJJ03913.1"/>
    <property type="molecule type" value="Genomic_DNA"/>
</dbReference>
<sequence>MINPSHYERLLIVRRRGMVTQVVHVPSLNALSHLFQITCRCDVSEEAMKYSHVKVPGTSRPNTRLDVDELCSAPEMELVLIASNHALHASEAVLAPQANEYVVIEKPIALNLQDTNRIIGPNPVFLGQPGTYPRTFHDYRESDC</sequence>
<dbReference type="GO" id="GO:0000166">
    <property type="term" value="F:nucleotide binding"/>
    <property type="evidence" value="ECO:0007669"/>
    <property type="project" value="InterPro"/>
</dbReference>
<protein>
    <recommendedName>
        <fullName evidence="1">Gfo/Idh/MocA-like oxidoreductase N-terminal domain-containing protein</fullName>
    </recommendedName>
</protein>
<dbReference type="SUPFAM" id="SSF51735">
    <property type="entry name" value="NAD(P)-binding Rossmann-fold domains"/>
    <property type="match status" value="1"/>
</dbReference>
<dbReference type="AlphaFoldDB" id="A0A1L9PQY2"/>
<dbReference type="VEuPathDB" id="FungiDB:ASPVEDRAFT_763212"/>
<name>A0A1L9PQY2_ASPVE</name>
<dbReference type="Gene3D" id="3.40.50.720">
    <property type="entry name" value="NAD(P)-binding Rossmann-like Domain"/>
    <property type="match status" value="1"/>
</dbReference>
<dbReference type="Proteomes" id="UP000184073">
    <property type="component" value="Unassembled WGS sequence"/>
</dbReference>
<dbReference type="STRING" id="1036611.A0A1L9PQY2"/>
<dbReference type="InterPro" id="IPR000683">
    <property type="entry name" value="Gfo/Idh/MocA-like_OxRdtase_N"/>
</dbReference>
<dbReference type="Pfam" id="PF01408">
    <property type="entry name" value="GFO_IDH_MocA"/>
    <property type="match status" value="1"/>
</dbReference>
<keyword evidence="3" id="KW-1185">Reference proteome</keyword>
<proteinExistence type="predicted"/>
<dbReference type="InterPro" id="IPR036291">
    <property type="entry name" value="NAD(P)-bd_dom_sf"/>
</dbReference>